<feature type="domain" description="Glycosyl transferase family 1" evidence="1">
    <location>
        <begin position="244"/>
        <end position="334"/>
    </location>
</feature>
<organism evidence="3 4">
    <name type="scientific">Sphingobium quisquiliarum P25</name>
    <dbReference type="NCBI Taxonomy" id="1329909"/>
    <lineage>
        <taxon>Bacteria</taxon>
        <taxon>Pseudomonadati</taxon>
        <taxon>Pseudomonadota</taxon>
        <taxon>Alphaproteobacteria</taxon>
        <taxon>Sphingomonadales</taxon>
        <taxon>Sphingomonadaceae</taxon>
        <taxon>Sphingobium</taxon>
    </lineage>
</organism>
<dbReference type="Proteomes" id="UP000015525">
    <property type="component" value="Unassembled WGS sequence"/>
</dbReference>
<dbReference type="Pfam" id="PF00534">
    <property type="entry name" value="Glycos_transf_1"/>
    <property type="match status" value="1"/>
</dbReference>
<dbReference type="RefSeq" id="WP_021238616.1">
    <property type="nucleotide sequence ID" value="NZ_ATHO01000102.1"/>
</dbReference>
<proteinExistence type="predicted"/>
<dbReference type="PATRIC" id="fig|1329909.3.peg.2296"/>
<sequence length="360" mass="37926">MSAGGHLLLAADAVGGVWQYSTDLARALRPLGWQVTLAVLGPALTQAQRAEAAAIANVHVVETGLELEWLAAQAEPILMAEARLAEMAGDLRADIVQLHTPALAAQGRYACPTIALLHSCVATWWSAVKDGPMPGDFAWRTALVDRGLRNATLAITPTAAFADAARRQYGVAPVPVHNGRAMDFPRRAMRDHVFTAGRLWDEGKNIGVLDEAAARIAVPFCAAGPLSAPHGGGVTLKALQHAGVMDSAALSHHLASRPVFASAALYEPFGLAVLEAALAGCALVLSGIPTFRELWDGAATFVPPNDAPGFARAINALIEDESARAEAGRRAQQRAARYSLPALATRMADHYATLRRRAAA</sequence>
<dbReference type="Gene3D" id="3.40.50.2000">
    <property type="entry name" value="Glycogen Phosphorylase B"/>
    <property type="match status" value="2"/>
</dbReference>
<reference evidence="3 4" key="1">
    <citation type="journal article" date="2013" name="Genome Announc.">
        <title>Draft Genome Sequence of Sphingobium quisquiliarum Strain P25T, a Novel Hexachlorocyclohexane (HCH)-Degrading Bacterium Isolated from an HCH Dumpsite.</title>
        <authorList>
            <person name="Kumar Singh A."/>
            <person name="Sangwan N."/>
            <person name="Sharma A."/>
            <person name="Gupta V."/>
            <person name="Khurana J.P."/>
            <person name="Lal R."/>
        </authorList>
    </citation>
    <scope>NUCLEOTIDE SEQUENCE [LARGE SCALE GENOMIC DNA]</scope>
    <source>
        <strain evidence="3 4">P25</strain>
    </source>
</reference>
<dbReference type="InterPro" id="IPR001296">
    <property type="entry name" value="Glyco_trans_1"/>
</dbReference>
<protein>
    <recommendedName>
        <fullName evidence="5">Glycosyl transferase</fullName>
    </recommendedName>
</protein>
<dbReference type="Pfam" id="PF13439">
    <property type="entry name" value="Glyco_transf_4"/>
    <property type="match status" value="1"/>
</dbReference>
<comment type="caution">
    <text evidence="3">The sequence shown here is derived from an EMBL/GenBank/DDBJ whole genome shotgun (WGS) entry which is preliminary data.</text>
</comment>
<evidence type="ECO:0000313" key="3">
    <source>
        <dbReference type="EMBL" id="EQB06005.1"/>
    </source>
</evidence>
<dbReference type="PANTHER" id="PTHR45947">
    <property type="entry name" value="SULFOQUINOVOSYL TRANSFERASE SQD2"/>
    <property type="match status" value="1"/>
</dbReference>
<dbReference type="InterPro" id="IPR050194">
    <property type="entry name" value="Glycosyltransferase_grp1"/>
</dbReference>
<accession>T0I2Y2</accession>
<dbReference type="GO" id="GO:0016757">
    <property type="term" value="F:glycosyltransferase activity"/>
    <property type="evidence" value="ECO:0007669"/>
    <property type="project" value="InterPro"/>
</dbReference>
<evidence type="ECO:0000259" key="1">
    <source>
        <dbReference type="Pfam" id="PF00534"/>
    </source>
</evidence>
<name>T0I2Y2_9SPHN</name>
<gene>
    <name evidence="3" type="ORF">L288_11855</name>
</gene>
<evidence type="ECO:0008006" key="5">
    <source>
        <dbReference type="Google" id="ProtNLM"/>
    </source>
</evidence>
<evidence type="ECO:0000313" key="4">
    <source>
        <dbReference type="Proteomes" id="UP000015525"/>
    </source>
</evidence>
<feature type="domain" description="Glycosyltransferase subfamily 4-like N-terminal" evidence="2">
    <location>
        <begin position="14"/>
        <end position="177"/>
    </location>
</feature>
<dbReference type="CDD" id="cd03801">
    <property type="entry name" value="GT4_PimA-like"/>
    <property type="match status" value="1"/>
</dbReference>
<dbReference type="InterPro" id="IPR028098">
    <property type="entry name" value="Glyco_trans_4-like_N"/>
</dbReference>
<dbReference type="EMBL" id="ATHO01000102">
    <property type="protein sequence ID" value="EQB06005.1"/>
    <property type="molecule type" value="Genomic_DNA"/>
</dbReference>
<dbReference type="PANTHER" id="PTHR45947:SF3">
    <property type="entry name" value="SULFOQUINOVOSYL TRANSFERASE SQD2"/>
    <property type="match status" value="1"/>
</dbReference>
<evidence type="ECO:0000259" key="2">
    <source>
        <dbReference type="Pfam" id="PF13439"/>
    </source>
</evidence>
<dbReference type="SUPFAM" id="SSF53756">
    <property type="entry name" value="UDP-Glycosyltransferase/glycogen phosphorylase"/>
    <property type="match status" value="1"/>
</dbReference>
<dbReference type="AlphaFoldDB" id="T0I2Y2"/>
<keyword evidence="4" id="KW-1185">Reference proteome</keyword>